<evidence type="ECO:0000313" key="3">
    <source>
        <dbReference type="EMBL" id="MDM7489836.1"/>
    </source>
</evidence>
<evidence type="ECO:0000259" key="2">
    <source>
        <dbReference type="Pfam" id="PF17761"/>
    </source>
</evidence>
<feature type="domain" description="YhcG N-terminal" evidence="2">
    <location>
        <begin position="18"/>
        <end position="72"/>
    </location>
</feature>
<feature type="compositionally biased region" description="Low complexity" evidence="1">
    <location>
        <begin position="184"/>
        <end position="199"/>
    </location>
</feature>
<dbReference type="InterPro" id="IPR053148">
    <property type="entry name" value="PD-DEXK-like_domain"/>
</dbReference>
<sequence length="238" mass="26544">MVEMERTGEVGDLFGRVLALIEQTRPAVATQANAALTLMNWKIGHLIDTEVLVEQRAEYAQEIIVTPSRQLSCSSSIALIAVDHDAAQAFCIQQTFDVRLGVRARRELIGRHGFERRETANAQTSGGFKAPLDTFSDPYSSDFLELTDVYMDCDFGGELLREIETFFLEVGNRRPSNSGAGQNRWRCTRTASSRASTGRRCNRKKSRSSGSRSSIALRKRKSHAAHSVWPAMTRTTNE</sequence>
<dbReference type="Proteomes" id="UP001233164">
    <property type="component" value="Unassembled WGS sequence"/>
</dbReference>
<accession>A0ABT7RS63</accession>
<dbReference type="EMBL" id="JAUBOF010000059">
    <property type="protein sequence ID" value="MDM7489836.1"/>
    <property type="molecule type" value="Genomic_DNA"/>
</dbReference>
<organism evidence="3 4">
    <name type="scientific">Rhodococcus indonesiensis</name>
    <dbReference type="NCBI Taxonomy" id="3055869"/>
    <lineage>
        <taxon>Bacteria</taxon>
        <taxon>Bacillati</taxon>
        <taxon>Actinomycetota</taxon>
        <taxon>Actinomycetes</taxon>
        <taxon>Mycobacteriales</taxon>
        <taxon>Nocardiaceae</taxon>
        <taxon>Rhodococcus</taxon>
    </lineage>
</organism>
<name>A0ABT7RS63_9NOCA</name>
<dbReference type="InterPro" id="IPR041527">
    <property type="entry name" value="YhcG_N"/>
</dbReference>
<evidence type="ECO:0000256" key="1">
    <source>
        <dbReference type="SAM" id="MobiDB-lite"/>
    </source>
</evidence>
<evidence type="ECO:0000313" key="4">
    <source>
        <dbReference type="Proteomes" id="UP001233164"/>
    </source>
</evidence>
<dbReference type="RefSeq" id="WP_289379992.1">
    <property type="nucleotide sequence ID" value="NZ_JAUBOF010000059.1"/>
</dbReference>
<gene>
    <name evidence="3" type="ORF">QT969_16265</name>
</gene>
<protein>
    <recommendedName>
        <fullName evidence="2">YhcG N-terminal domain-containing protein</fullName>
    </recommendedName>
</protein>
<dbReference type="PANTHER" id="PTHR30547">
    <property type="entry name" value="UNCHARACTERIZED PROTEIN YHCG-RELATED"/>
    <property type="match status" value="1"/>
</dbReference>
<proteinExistence type="predicted"/>
<dbReference type="PANTHER" id="PTHR30547:SF5">
    <property type="entry name" value="NUCLEASE YHCG-RELATED"/>
    <property type="match status" value="1"/>
</dbReference>
<comment type="caution">
    <text evidence="3">The sequence shown here is derived from an EMBL/GenBank/DDBJ whole genome shotgun (WGS) entry which is preliminary data.</text>
</comment>
<keyword evidence="4" id="KW-1185">Reference proteome</keyword>
<feature type="region of interest" description="Disordered" evidence="1">
    <location>
        <begin position="175"/>
        <end position="238"/>
    </location>
</feature>
<reference evidence="3 4" key="1">
    <citation type="submission" date="2023-06" db="EMBL/GenBank/DDBJ databases">
        <title>Rhodococcus indonesiensis sp. nov a new member of the Rhodococcus ruber lineage isolated from a sediment of neutral hot spring.</title>
        <authorList>
            <person name="Kusuma A.B."/>
            <person name="Fenylestari G."/>
            <person name="Ammar F."/>
            <person name="Nouioui I."/>
            <person name="Goodfellow M."/>
        </authorList>
    </citation>
    <scope>NUCLEOTIDE SEQUENCE [LARGE SCALE GENOMIC DNA]</scope>
    <source>
        <strain evidence="3 4">CSLK01-03</strain>
    </source>
</reference>
<dbReference type="Pfam" id="PF17761">
    <property type="entry name" value="DUF1016_N"/>
    <property type="match status" value="1"/>
</dbReference>